<dbReference type="AlphaFoldDB" id="A0A4Q5LAQ9"/>
<sequence>MQAAIAFLFLFLTGALVPVHRRFRSVPEGIPVFVVSNGFHTDIVVPLREPVTGVAWLPRLRPAADSGRFAAYQYVAFGWGSEQFFLASGGGRQPGPGTVARALLPGPTLLHVDFYRAAPRPGPRVVALRLAPAQYRTLTNELVRSFQSDSTQAGAPRSTTGYSGEDFFFRATGRYHALRTCNDWTCRTLRRSGVRTPLKSPLAGPVLRQLRRAR</sequence>
<dbReference type="EMBL" id="SEWE01000036">
    <property type="protein sequence ID" value="RYU78059.1"/>
    <property type="molecule type" value="Genomic_DNA"/>
</dbReference>
<organism evidence="1 2">
    <name type="scientific">Hymenobacter persicinus</name>
    <dbReference type="NCBI Taxonomy" id="2025506"/>
    <lineage>
        <taxon>Bacteria</taxon>
        <taxon>Pseudomonadati</taxon>
        <taxon>Bacteroidota</taxon>
        <taxon>Cytophagia</taxon>
        <taxon>Cytophagales</taxon>
        <taxon>Hymenobacteraceae</taxon>
        <taxon>Hymenobacter</taxon>
    </lineage>
</organism>
<comment type="caution">
    <text evidence="1">The sequence shown here is derived from an EMBL/GenBank/DDBJ whole genome shotgun (WGS) entry which is preliminary data.</text>
</comment>
<dbReference type="Pfam" id="PF09601">
    <property type="entry name" value="DUF2459"/>
    <property type="match status" value="1"/>
</dbReference>
<dbReference type="InterPro" id="IPR011727">
    <property type="entry name" value="CHP02117"/>
</dbReference>
<dbReference type="OrthoDB" id="211174at2"/>
<gene>
    <name evidence="1" type="ORF">EWM57_15580</name>
</gene>
<protein>
    <submittedName>
        <fullName evidence="1">DUF2459 domain-containing protein</fullName>
    </submittedName>
</protein>
<proteinExistence type="predicted"/>
<dbReference type="Proteomes" id="UP000294155">
    <property type="component" value="Unassembled WGS sequence"/>
</dbReference>
<evidence type="ECO:0000313" key="2">
    <source>
        <dbReference type="Proteomes" id="UP000294155"/>
    </source>
</evidence>
<reference evidence="1 2" key="1">
    <citation type="submission" date="2019-02" db="EMBL/GenBank/DDBJ databases">
        <title>Bacterial novel species isolated from soil.</title>
        <authorList>
            <person name="Jung H.-Y."/>
        </authorList>
    </citation>
    <scope>NUCLEOTIDE SEQUENCE [LARGE SCALE GENOMIC DNA]</scope>
    <source>
        <strain evidence="1 2">1-3-3-3</strain>
    </source>
</reference>
<keyword evidence="2" id="KW-1185">Reference proteome</keyword>
<name>A0A4Q5LAQ9_9BACT</name>
<evidence type="ECO:0000313" key="1">
    <source>
        <dbReference type="EMBL" id="RYU78059.1"/>
    </source>
</evidence>
<accession>A0A4Q5LAQ9</accession>